<organism evidence="1 2">
    <name type="scientific">Alkalihalophilus lindianensis</name>
    <dbReference type="NCBI Taxonomy" id="1630542"/>
    <lineage>
        <taxon>Bacteria</taxon>
        <taxon>Bacillati</taxon>
        <taxon>Bacillota</taxon>
        <taxon>Bacilli</taxon>
        <taxon>Bacillales</taxon>
        <taxon>Bacillaceae</taxon>
        <taxon>Alkalihalophilus</taxon>
    </lineage>
</organism>
<dbReference type="Gene3D" id="1.10.10.10">
    <property type="entry name" value="Winged helix-like DNA-binding domain superfamily/Winged helix DNA-binding domain"/>
    <property type="match status" value="1"/>
</dbReference>
<dbReference type="PANTHER" id="PTHR33221:SF15">
    <property type="entry name" value="HTH-TYPE TRANSCRIPTIONAL REGULATOR YWGB-RELATED"/>
    <property type="match status" value="1"/>
</dbReference>
<dbReference type="SUPFAM" id="SSF46785">
    <property type="entry name" value="Winged helix' DNA-binding domain"/>
    <property type="match status" value="1"/>
</dbReference>
<accession>A0ABU3XFX9</accession>
<dbReference type="PROSITE" id="PS51197">
    <property type="entry name" value="HTH_RRF2_2"/>
    <property type="match status" value="1"/>
</dbReference>
<sequence>MINTRLSVAIHILALVATNHKLSSEQIADSVTTNPVVIRRISSELKKAGLLTSRAGVSGFSLTRDPKEITLFDVYKAVHLEKELFSIHDKPNPNCPVGKKIQGTLDVTFKSVQSSMENELNNKTLQEVMDHLFK</sequence>
<gene>
    <name evidence="1" type="ORF">RYX56_20780</name>
</gene>
<dbReference type="PANTHER" id="PTHR33221">
    <property type="entry name" value="WINGED HELIX-TURN-HELIX TRANSCRIPTIONAL REGULATOR, RRF2 FAMILY"/>
    <property type="match status" value="1"/>
</dbReference>
<protein>
    <submittedName>
        <fullName evidence="1">Rrf2 family transcriptional regulator</fullName>
    </submittedName>
</protein>
<keyword evidence="2" id="KW-1185">Reference proteome</keyword>
<comment type="caution">
    <text evidence="1">The sequence shown here is derived from an EMBL/GenBank/DDBJ whole genome shotgun (WGS) entry which is preliminary data.</text>
</comment>
<dbReference type="EMBL" id="JAWJBA010000014">
    <property type="protein sequence ID" value="MDV2686798.1"/>
    <property type="molecule type" value="Genomic_DNA"/>
</dbReference>
<evidence type="ECO:0000313" key="1">
    <source>
        <dbReference type="EMBL" id="MDV2686798.1"/>
    </source>
</evidence>
<name>A0ABU3XFX9_9BACI</name>
<proteinExistence type="predicted"/>
<reference evidence="1 2" key="1">
    <citation type="submission" date="2023-10" db="EMBL/GenBank/DDBJ databases">
        <title>Screening of Alkalihalobacillus lindianensis BZ-TG-R113 and Its Alleviation of Salt Stress on Rapeseed Growth.</title>
        <authorList>
            <person name="Zhao B."/>
            <person name="Guo T."/>
        </authorList>
    </citation>
    <scope>NUCLEOTIDE SEQUENCE [LARGE SCALE GENOMIC DNA]</scope>
    <source>
        <strain evidence="1 2">BZ-TG-R113</strain>
    </source>
</reference>
<dbReference type="InterPro" id="IPR036388">
    <property type="entry name" value="WH-like_DNA-bd_sf"/>
</dbReference>
<evidence type="ECO:0000313" key="2">
    <source>
        <dbReference type="Proteomes" id="UP001287282"/>
    </source>
</evidence>
<dbReference type="InterPro" id="IPR000944">
    <property type="entry name" value="Tscrpt_reg_Rrf2"/>
</dbReference>
<dbReference type="Pfam" id="PF02082">
    <property type="entry name" value="Rrf2"/>
    <property type="match status" value="1"/>
</dbReference>
<dbReference type="InterPro" id="IPR036390">
    <property type="entry name" value="WH_DNA-bd_sf"/>
</dbReference>
<dbReference type="Proteomes" id="UP001287282">
    <property type="component" value="Unassembled WGS sequence"/>
</dbReference>
<dbReference type="RefSeq" id="WP_317123907.1">
    <property type="nucleotide sequence ID" value="NZ_JAWJBA010000014.1"/>
</dbReference>